<dbReference type="InterPro" id="IPR001584">
    <property type="entry name" value="Integrase_cat-core"/>
</dbReference>
<dbReference type="Proteomes" id="UP000307943">
    <property type="component" value="Unassembled WGS sequence"/>
</dbReference>
<gene>
    <name evidence="3" type="ORF">FE784_23930</name>
</gene>
<keyword evidence="1" id="KW-0175">Coiled coil</keyword>
<sequence>MARNYFSYGTKFLLDGLEHMVKSSDHREIVVEIIKYKQIKSILLTDLEEAWDEERLVFQDVTERASKIKSDLNQLNEKEKASIKFKLDVLKPVIDGNYHKINLDEYLRTLREVKGFKVSKATFYNWKRLWERYGDARFLLDLKPGPKSRQTEKEVMDSLERIMDENLYSGEKIIYRQIYRLYKDSIKNVNELRNADQKQVLRSFQTIWRILREKRDLYRQRAARDGYVAAKLERDGSKSMSEKPKRPLQRVELDWTPADIYIVDPKNLERKKPWLVYAIDVFSGEPLGFYITLEHPDTFAIKQCLLHCFLPKVYLKKLYPEVQHEWTSYGIPKELVIDNASQNDSNDLEEIFNYFGIDPLYPEVQAGHKKGTVERGQKTFNDILHTLRGTSFSNIYEKKQYDSKGKACITLQAFYYIAHIIFVDIISHNWSHSRMGGTPHQIWEKAFADDPSLIKELPFSKKEITLALCEGREKRIIQNKGIMLEETWYTSDELMKLRYRLIQNGDEHTQVVIRFDSSNVKKVYVENPYDKSFIEAYIDPNRMQDFEKHYDVDPTLPLPFQQMKAICLSEGRKRRAFDDTHVVNALKNIKKIQNDQLKDKRNQYKQTLSKEAQIIEGLALQSFDFENLGEPENPDTLHYIGELSEAEINKKKKENYGQKRPIKTDVKTMVGSKPKNEVEQESNIYEDLPMYGVSQLGV</sequence>
<feature type="coiled-coil region" evidence="1">
    <location>
        <begin position="583"/>
        <end position="614"/>
    </location>
</feature>
<keyword evidence="4" id="KW-1185">Reference proteome</keyword>
<organism evidence="3 4">
    <name type="scientific">Paenibacillus hemerocallicola</name>
    <dbReference type="NCBI Taxonomy" id="1172614"/>
    <lineage>
        <taxon>Bacteria</taxon>
        <taxon>Bacillati</taxon>
        <taxon>Bacillota</taxon>
        <taxon>Bacilli</taxon>
        <taxon>Bacillales</taxon>
        <taxon>Paenibacillaceae</taxon>
        <taxon>Paenibacillus</taxon>
    </lineage>
</organism>
<evidence type="ECO:0000313" key="3">
    <source>
        <dbReference type="EMBL" id="TNJ63772.1"/>
    </source>
</evidence>
<comment type="caution">
    <text evidence="3">The sequence shown here is derived from an EMBL/GenBank/DDBJ whole genome shotgun (WGS) entry which is preliminary data.</text>
</comment>
<dbReference type="GO" id="GO:0015074">
    <property type="term" value="P:DNA integration"/>
    <property type="evidence" value="ECO:0007669"/>
    <property type="project" value="InterPro"/>
</dbReference>
<dbReference type="OrthoDB" id="501284at2"/>
<proteinExistence type="predicted"/>
<dbReference type="GO" id="GO:0003676">
    <property type="term" value="F:nucleic acid binding"/>
    <property type="evidence" value="ECO:0007669"/>
    <property type="project" value="InterPro"/>
</dbReference>
<dbReference type="PROSITE" id="PS50994">
    <property type="entry name" value="INTEGRASE"/>
    <property type="match status" value="1"/>
</dbReference>
<dbReference type="InterPro" id="IPR015378">
    <property type="entry name" value="Transposase-like_Mu_C"/>
</dbReference>
<protein>
    <submittedName>
        <fullName evidence="3">DDE-type integrase/transposase/recombinase</fullName>
    </submittedName>
</protein>
<dbReference type="SUPFAM" id="SSF53098">
    <property type="entry name" value="Ribonuclease H-like"/>
    <property type="match status" value="1"/>
</dbReference>
<accession>A0A5C4T3X1</accession>
<dbReference type="RefSeq" id="WP_139604784.1">
    <property type="nucleotide sequence ID" value="NZ_VDCQ01000038.1"/>
</dbReference>
<dbReference type="Pfam" id="PF09299">
    <property type="entry name" value="Mu-transpos_C"/>
    <property type="match status" value="1"/>
</dbReference>
<dbReference type="InterPro" id="IPR036397">
    <property type="entry name" value="RNaseH_sf"/>
</dbReference>
<name>A0A5C4T3X1_9BACL</name>
<feature type="domain" description="Integrase catalytic" evidence="2">
    <location>
        <begin position="243"/>
        <end position="447"/>
    </location>
</feature>
<evidence type="ECO:0000313" key="4">
    <source>
        <dbReference type="Proteomes" id="UP000307943"/>
    </source>
</evidence>
<dbReference type="EMBL" id="VDCQ01000038">
    <property type="protein sequence ID" value="TNJ63772.1"/>
    <property type="molecule type" value="Genomic_DNA"/>
</dbReference>
<dbReference type="AlphaFoldDB" id="A0A5C4T3X1"/>
<dbReference type="InterPro" id="IPR012337">
    <property type="entry name" value="RNaseH-like_sf"/>
</dbReference>
<reference evidence="3 4" key="1">
    <citation type="submission" date="2019-05" db="EMBL/GenBank/DDBJ databases">
        <title>We sequenced the genome of Paenibacillus hemerocallicola KCTC 33185 for further insight into its adaptation and study the phylogeny of Paenibacillus.</title>
        <authorList>
            <person name="Narsing Rao M.P."/>
        </authorList>
    </citation>
    <scope>NUCLEOTIDE SEQUENCE [LARGE SCALE GENOMIC DNA]</scope>
    <source>
        <strain evidence="3 4">KCTC 33185</strain>
    </source>
</reference>
<evidence type="ECO:0000259" key="2">
    <source>
        <dbReference type="PROSITE" id="PS50994"/>
    </source>
</evidence>
<dbReference type="Gene3D" id="3.30.420.10">
    <property type="entry name" value="Ribonuclease H-like superfamily/Ribonuclease H"/>
    <property type="match status" value="1"/>
</dbReference>
<evidence type="ECO:0000256" key="1">
    <source>
        <dbReference type="SAM" id="Coils"/>
    </source>
</evidence>